<dbReference type="GO" id="GO:0006631">
    <property type="term" value="P:fatty acid metabolic process"/>
    <property type="evidence" value="ECO:0007669"/>
    <property type="project" value="UniProtKB-KW"/>
</dbReference>
<dbReference type="AlphaFoldDB" id="A0A099KKF8"/>
<dbReference type="Gene3D" id="3.40.47.10">
    <property type="match status" value="2"/>
</dbReference>
<dbReference type="EC" id="2.3.1.9" evidence="12"/>
<evidence type="ECO:0000256" key="7">
    <source>
        <dbReference type="ARBA" id="ARBA00023315"/>
    </source>
</evidence>
<keyword evidence="4" id="KW-0276">Fatty acid metabolism</keyword>
<dbReference type="Pfam" id="PF00108">
    <property type="entry name" value="Thiolase_N"/>
    <property type="match status" value="1"/>
</dbReference>
<comment type="similarity">
    <text evidence="1 9">Belongs to the thiolase-like superfamily. Thiolase family.</text>
</comment>
<dbReference type="GO" id="GO:0016042">
    <property type="term" value="P:lipid catabolic process"/>
    <property type="evidence" value="ECO:0007669"/>
    <property type="project" value="UniProtKB-KW"/>
</dbReference>
<proteinExistence type="inferred from homology"/>
<dbReference type="InterPro" id="IPR020616">
    <property type="entry name" value="Thiolase_N"/>
</dbReference>
<feature type="active site" description="Acyl-thioester intermediate" evidence="8">
    <location>
        <position position="91"/>
    </location>
</feature>
<reference evidence="12 13" key="1">
    <citation type="submission" date="2014-08" db="EMBL/GenBank/DDBJ databases">
        <title>Genomic and Phenotypic Diversity of Colwellia psychrerythraea strains from Disparate Marine Basins.</title>
        <authorList>
            <person name="Techtmann S.M."/>
            <person name="Stelling S.C."/>
            <person name="Utturkar S.M."/>
            <person name="Alshibli N."/>
            <person name="Harris A."/>
            <person name="Brown S.D."/>
            <person name="Hazen T.C."/>
        </authorList>
    </citation>
    <scope>NUCLEOTIDE SEQUENCE [LARGE SCALE GENOMIC DNA]</scope>
    <source>
        <strain evidence="12 13">ND2E</strain>
    </source>
</reference>
<dbReference type="PROSITE" id="PS00099">
    <property type="entry name" value="THIOLASE_3"/>
    <property type="match status" value="1"/>
</dbReference>
<accession>A0A099KKF8</accession>
<dbReference type="PATRIC" id="fig|28229.4.peg.2200"/>
<evidence type="ECO:0000256" key="4">
    <source>
        <dbReference type="ARBA" id="ARBA00022832"/>
    </source>
</evidence>
<feature type="domain" description="Thiolase N-terminal" evidence="10">
    <location>
        <begin position="7"/>
        <end position="262"/>
    </location>
</feature>
<keyword evidence="3 9" id="KW-0808">Transferase</keyword>
<dbReference type="PANTHER" id="PTHR18919">
    <property type="entry name" value="ACETYL-COA C-ACYLTRANSFERASE"/>
    <property type="match status" value="1"/>
</dbReference>
<evidence type="ECO:0000256" key="1">
    <source>
        <dbReference type="ARBA" id="ARBA00010982"/>
    </source>
</evidence>
<dbReference type="InterPro" id="IPR020610">
    <property type="entry name" value="Thiolase_AS"/>
</dbReference>
<evidence type="ECO:0000256" key="8">
    <source>
        <dbReference type="PIRSR" id="PIRSR000429-1"/>
    </source>
</evidence>
<evidence type="ECO:0000256" key="2">
    <source>
        <dbReference type="ARBA" id="ARBA00022490"/>
    </source>
</evidence>
<evidence type="ECO:0000259" key="11">
    <source>
        <dbReference type="Pfam" id="PF02803"/>
    </source>
</evidence>
<feature type="active site" description="Proton acceptor" evidence="8">
    <location>
        <position position="350"/>
    </location>
</feature>
<dbReference type="NCBIfam" id="TIGR01930">
    <property type="entry name" value="AcCoA-C-Actrans"/>
    <property type="match status" value="1"/>
</dbReference>
<feature type="active site" description="Proton acceptor" evidence="8">
    <location>
        <position position="380"/>
    </location>
</feature>
<evidence type="ECO:0000256" key="9">
    <source>
        <dbReference type="RuleBase" id="RU003557"/>
    </source>
</evidence>
<feature type="domain" description="Thiolase C-terminal" evidence="11">
    <location>
        <begin position="272"/>
        <end position="392"/>
    </location>
</feature>
<dbReference type="GO" id="GO:0003985">
    <property type="term" value="F:acetyl-CoA C-acetyltransferase activity"/>
    <property type="evidence" value="ECO:0007669"/>
    <property type="project" value="UniProtKB-EC"/>
</dbReference>
<dbReference type="InterPro" id="IPR002155">
    <property type="entry name" value="Thiolase"/>
</dbReference>
<evidence type="ECO:0000256" key="3">
    <source>
        <dbReference type="ARBA" id="ARBA00022679"/>
    </source>
</evidence>
<protein>
    <submittedName>
        <fullName evidence="12">Acetyl-CoA acetyltransferase</fullName>
        <ecNumber evidence="12">2.3.1.9</ecNumber>
    </submittedName>
</protein>
<evidence type="ECO:0000259" key="10">
    <source>
        <dbReference type="Pfam" id="PF00108"/>
    </source>
</evidence>
<evidence type="ECO:0000313" key="13">
    <source>
        <dbReference type="Proteomes" id="UP000029843"/>
    </source>
</evidence>
<gene>
    <name evidence="12" type="ORF">ND2E_3154</name>
</gene>
<dbReference type="CDD" id="cd00751">
    <property type="entry name" value="thiolase"/>
    <property type="match status" value="1"/>
</dbReference>
<sequence length="394" mass="40743">MSLSDPIVIVSAVRTPMGGFGGCLSPVTTPDLGATAIKAAIHEADLASDQVDELIMGCVLPAGLKQAPARQAAIAADLSLSTVCTTINKVCGSGMKAAMQAHDALLAGSIDVAIAGGMESMSNAPYILPKVRTGLRMGHGQVIDHMMQDGLENAYDGISMGCFAQDTADEASFSREAMDEFAIRSLSRANQAIESGAFKNEIAPITVVNRRKETVIDTDEQPGNARPDKIPSLRAAFKKDGTITAANSSSISDGAAALVMMKLSEAEKRGLSPLCKVVAHATHAQAPAEFTIAPVGAMNKLLDKAGWTTADVDLFEINEAFAMVTMLAVKNLSLDIEKVNVNGGACALGHPLGASGARIMVTLIHALKNKGLSKGVASLCIGGGEATAIALEML</sequence>
<organism evidence="12 13">
    <name type="scientific">Colwellia psychrerythraea</name>
    <name type="common">Vibrio psychroerythus</name>
    <dbReference type="NCBI Taxonomy" id="28229"/>
    <lineage>
        <taxon>Bacteria</taxon>
        <taxon>Pseudomonadati</taxon>
        <taxon>Pseudomonadota</taxon>
        <taxon>Gammaproteobacteria</taxon>
        <taxon>Alteromonadales</taxon>
        <taxon>Colwelliaceae</taxon>
        <taxon>Colwellia</taxon>
    </lineage>
</organism>
<dbReference type="PANTHER" id="PTHR18919:SF138">
    <property type="entry name" value="ACETYL-COA C-ACETYLTRANSFERASE"/>
    <property type="match status" value="1"/>
</dbReference>
<dbReference type="InterPro" id="IPR020617">
    <property type="entry name" value="Thiolase_C"/>
</dbReference>
<comment type="caution">
    <text evidence="12">The sequence shown here is derived from an EMBL/GenBank/DDBJ whole genome shotgun (WGS) entry which is preliminary data.</text>
</comment>
<dbReference type="RefSeq" id="WP_033093925.1">
    <property type="nucleotide sequence ID" value="NZ_JQED01000029.1"/>
</dbReference>
<keyword evidence="2" id="KW-0963">Cytoplasm</keyword>
<evidence type="ECO:0000256" key="6">
    <source>
        <dbReference type="ARBA" id="ARBA00023098"/>
    </source>
</evidence>
<evidence type="ECO:0000313" key="12">
    <source>
        <dbReference type="EMBL" id="KGJ91289.1"/>
    </source>
</evidence>
<dbReference type="OrthoDB" id="8951704at2"/>
<dbReference type="FunFam" id="3.40.47.10:FF:000010">
    <property type="entry name" value="Acetyl-CoA acetyltransferase (Thiolase)"/>
    <property type="match status" value="1"/>
</dbReference>
<dbReference type="EMBL" id="JQED01000029">
    <property type="protein sequence ID" value="KGJ91289.1"/>
    <property type="molecule type" value="Genomic_DNA"/>
</dbReference>
<dbReference type="InterPro" id="IPR016039">
    <property type="entry name" value="Thiolase-like"/>
</dbReference>
<keyword evidence="5" id="KW-0442">Lipid degradation</keyword>
<keyword evidence="7 9" id="KW-0012">Acyltransferase</keyword>
<evidence type="ECO:0000256" key="5">
    <source>
        <dbReference type="ARBA" id="ARBA00022963"/>
    </source>
</evidence>
<dbReference type="SUPFAM" id="SSF53901">
    <property type="entry name" value="Thiolase-like"/>
    <property type="match status" value="2"/>
</dbReference>
<dbReference type="Pfam" id="PF02803">
    <property type="entry name" value="Thiolase_C"/>
    <property type="match status" value="1"/>
</dbReference>
<keyword evidence="6" id="KW-0443">Lipid metabolism</keyword>
<dbReference type="PIRSF" id="PIRSF000429">
    <property type="entry name" value="Ac-CoA_Ac_transf"/>
    <property type="match status" value="1"/>
</dbReference>
<dbReference type="Proteomes" id="UP000029843">
    <property type="component" value="Unassembled WGS sequence"/>
</dbReference>
<name>A0A099KKF8_COLPS</name>